<dbReference type="EMBL" id="BOOU01000067">
    <property type="protein sequence ID" value="GII79974.1"/>
    <property type="molecule type" value="Genomic_DNA"/>
</dbReference>
<sequence>MIYHREPPDQECHSSPNGYSVHIFLTDALERQPSPSRAHPGTAGAAGATVEIEFEPVYEPVDTVDNSAVRVPRADRRRSDPPRVAGDHLPRPR</sequence>
<evidence type="ECO:0000256" key="1">
    <source>
        <dbReference type="SAM" id="MobiDB-lite"/>
    </source>
</evidence>
<keyword evidence="3" id="KW-1185">Reference proteome</keyword>
<protein>
    <submittedName>
        <fullName evidence="2">Uncharacterized protein</fullName>
    </submittedName>
</protein>
<feature type="region of interest" description="Disordered" evidence="1">
    <location>
        <begin position="65"/>
        <end position="93"/>
    </location>
</feature>
<evidence type="ECO:0000313" key="2">
    <source>
        <dbReference type="EMBL" id="GII79974.1"/>
    </source>
</evidence>
<name>A0A919R5E1_9ACTN</name>
<evidence type="ECO:0000313" key="3">
    <source>
        <dbReference type="Proteomes" id="UP000655287"/>
    </source>
</evidence>
<organism evidence="2 3">
    <name type="scientific">Sphaerisporangium rufum</name>
    <dbReference type="NCBI Taxonomy" id="1381558"/>
    <lineage>
        <taxon>Bacteria</taxon>
        <taxon>Bacillati</taxon>
        <taxon>Actinomycetota</taxon>
        <taxon>Actinomycetes</taxon>
        <taxon>Streptosporangiales</taxon>
        <taxon>Streptosporangiaceae</taxon>
        <taxon>Sphaerisporangium</taxon>
    </lineage>
</organism>
<feature type="compositionally biased region" description="Basic and acidic residues" evidence="1">
    <location>
        <begin position="72"/>
        <end position="93"/>
    </location>
</feature>
<comment type="caution">
    <text evidence="2">The sequence shown here is derived from an EMBL/GenBank/DDBJ whole genome shotgun (WGS) entry which is preliminary data.</text>
</comment>
<reference evidence="2" key="1">
    <citation type="submission" date="2021-01" db="EMBL/GenBank/DDBJ databases">
        <title>Whole genome shotgun sequence of Sphaerisporangium rufum NBRC 109079.</title>
        <authorList>
            <person name="Komaki H."/>
            <person name="Tamura T."/>
        </authorList>
    </citation>
    <scope>NUCLEOTIDE SEQUENCE</scope>
    <source>
        <strain evidence="2">NBRC 109079</strain>
    </source>
</reference>
<dbReference type="AlphaFoldDB" id="A0A919R5E1"/>
<accession>A0A919R5E1</accession>
<dbReference type="Proteomes" id="UP000655287">
    <property type="component" value="Unassembled WGS sequence"/>
</dbReference>
<proteinExistence type="predicted"/>
<gene>
    <name evidence="2" type="ORF">Sru01_49560</name>
</gene>